<dbReference type="InterPro" id="IPR000866">
    <property type="entry name" value="AhpC/TSA"/>
</dbReference>
<dbReference type="OrthoDB" id="9809746at2"/>
<dbReference type="EMBL" id="QREG01000005">
    <property type="protein sequence ID" value="REE00428.1"/>
    <property type="molecule type" value="Genomic_DNA"/>
</dbReference>
<name>A0A3D9L631_MARFU</name>
<dbReference type="RefSeq" id="WP_115867588.1">
    <property type="nucleotide sequence ID" value="NZ_QREG01000005.1"/>
</dbReference>
<dbReference type="SUPFAM" id="SSF52833">
    <property type="entry name" value="Thioredoxin-like"/>
    <property type="match status" value="1"/>
</dbReference>
<dbReference type="GO" id="GO:0016491">
    <property type="term" value="F:oxidoreductase activity"/>
    <property type="evidence" value="ECO:0007669"/>
    <property type="project" value="InterPro"/>
</dbReference>
<feature type="signal peptide" evidence="1">
    <location>
        <begin position="1"/>
        <end position="22"/>
    </location>
</feature>
<dbReference type="InterPro" id="IPR036249">
    <property type="entry name" value="Thioredoxin-like_sf"/>
</dbReference>
<dbReference type="InterPro" id="IPR047262">
    <property type="entry name" value="PRX-like1"/>
</dbReference>
<comment type="caution">
    <text evidence="3">The sequence shown here is derived from an EMBL/GenBank/DDBJ whole genome shotgun (WGS) entry which is preliminary data.</text>
</comment>
<dbReference type="CDD" id="cd02969">
    <property type="entry name" value="PRX_like1"/>
    <property type="match status" value="1"/>
</dbReference>
<sequence>MKKSMLLITGLLVTVAVLFVNAMESENDGLEVGDVATGFELPNVDGKMVSLDSYKDAKGFVVIFTCNTCPYAKLYEQRIIELDKKYSGKGFPVIAINPNDISKQPGDAMEKMKERSSAKGYTFPYLRDDEQNVARAYGATKTPHVYVLNKEGNKLRVEYIGAIDDSPSEEADVSKTYVEDAINALLDGKKPAVTSKRAIGCTIKWKDA</sequence>
<gene>
    <name evidence="3" type="ORF">C7460_10549</name>
</gene>
<dbReference type="Proteomes" id="UP000256779">
    <property type="component" value="Unassembled WGS sequence"/>
</dbReference>
<evidence type="ECO:0000259" key="2">
    <source>
        <dbReference type="PROSITE" id="PS51352"/>
    </source>
</evidence>
<feature type="chain" id="PRO_5017655788" evidence="1">
    <location>
        <begin position="23"/>
        <end position="208"/>
    </location>
</feature>
<dbReference type="PANTHER" id="PTHR43640:SF1">
    <property type="entry name" value="THIOREDOXIN-DEPENDENT PEROXIREDOXIN"/>
    <property type="match status" value="1"/>
</dbReference>
<keyword evidence="4" id="KW-1185">Reference proteome</keyword>
<dbReference type="InterPro" id="IPR013766">
    <property type="entry name" value="Thioredoxin_domain"/>
</dbReference>
<evidence type="ECO:0000313" key="3">
    <source>
        <dbReference type="EMBL" id="REE00428.1"/>
    </source>
</evidence>
<keyword evidence="1" id="KW-0732">Signal</keyword>
<dbReference type="PROSITE" id="PS51352">
    <property type="entry name" value="THIOREDOXIN_2"/>
    <property type="match status" value="1"/>
</dbReference>
<protein>
    <submittedName>
        <fullName evidence="3">AhpC/TSA family protein</fullName>
    </submittedName>
</protein>
<dbReference type="Pfam" id="PF00578">
    <property type="entry name" value="AhpC-TSA"/>
    <property type="match status" value="1"/>
</dbReference>
<feature type="domain" description="Thioredoxin" evidence="2">
    <location>
        <begin position="30"/>
        <end position="187"/>
    </location>
</feature>
<accession>A0A3D9L631</accession>
<reference evidence="3 4" key="1">
    <citation type="submission" date="2018-07" db="EMBL/GenBank/DDBJ databases">
        <title>Genomic Encyclopedia of Type Strains, Phase IV (KMG-IV): sequencing the most valuable type-strain genomes for metagenomic binning, comparative biology and taxonomic classification.</title>
        <authorList>
            <person name="Goeker M."/>
        </authorList>
    </citation>
    <scope>NUCLEOTIDE SEQUENCE [LARGE SCALE GENOMIC DNA]</scope>
    <source>
        <strain evidence="3 4">DSM 4134</strain>
    </source>
</reference>
<dbReference type="PANTHER" id="PTHR43640">
    <property type="entry name" value="OS07G0260300 PROTEIN"/>
    <property type="match status" value="1"/>
</dbReference>
<evidence type="ECO:0000256" key="1">
    <source>
        <dbReference type="SAM" id="SignalP"/>
    </source>
</evidence>
<evidence type="ECO:0000313" key="4">
    <source>
        <dbReference type="Proteomes" id="UP000256779"/>
    </source>
</evidence>
<dbReference type="GO" id="GO:0016209">
    <property type="term" value="F:antioxidant activity"/>
    <property type="evidence" value="ECO:0007669"/>
    <property type="project" value="InterPro"/>
</dbReference>
<proteinExistence type="predicted"/>
<organism evidence="3 4">
    <name type="scientific">Marinoscillum furvescens DSM 4134</name>
    <dbReference type="NCBI Taxonomy" id="1122208"/>
    <lineage>
        <taxon>Bacteria</taxon>
        <taxon>Pseudomonadati</taxon>
        <taxon>Bacteroidota</taxon>
        <taxon>Cytophagia</taxon>
        <taxon>Cytophagales</taxon>
        <taxon>Reichenbachiellaceae</taxon>
        <taxon>Marinoscillum</taxon>
    </lineage>
</organism>
<dbReference type="AlphaFoldDB" id="A0A3D9L631"/>
<dbReference type="Gene3D" id="3.40.30.10">
    <property type="entry name" value="Glutaredoxin"/>
    <property type="match status" value="1"/>
</dbReference>